<proteinExistence type="predicted"/>
<protein>
    <submittedName>
        <fullName evidence="2">Ribonuclease H-like domain-containing protein</fullName>
    </submittedName>
</protein>
<dbReference type="AlphaFoldDB" id="A0A6L2NIC7"/>
<feature type="compositionally biased region" description="Polar residues" evidence="1">
    <location>
        <begin position="1"/>
        <end position="11"/>
    </location>
</feature>
<feature type="region of interest" description="Disordered" evidence="1">
    <location>
        <begin position="1"/>
        <end position="49"/>
    </location>
</feature>
<comment type="caution">
    <text evidence="2">The sequence shown here is derived from an EMBL/GenBank/DDBJ whole genome shotgun (WGS) entry which is preliminary data.</text>
</comment>
<evidence type="ECO:0000256" key="1">
    <source>
        <dbReference type="SAM" id="MobiDB-lite"/>
    </source>
</evidence>
<evidence type="ECO:0000313" key="2">
    <source>
        <dbReference type="EMBL" id="GEU84244.1"/>
    </source>
</evidence>
<feature type="compositionally biased region" description="Basic and acidic residues" evidence="1">
    <location>
        <begin position="12"/>
        <end position="22"/>
    </location>
</feature>
<sequence>MSSKGTKNTENTIRDEGKHPDDSEPAEAVSDVEESATLVENDKESEGDDSFYQDFNEIFEIPNMVPDSQSEVNLKRSSRKTSMPKKFSNFKIDSKSHLKLAFRYLKNASGKGISFNKGSDLDLKVYVDSGWAKCKVTRKSITGTKHFEIELFFLREKVVSGMVKTVKIKSADNTVDIFTKGLSVIDHNKFCESLGLKDLYMISLRGNIKNVNPNPVQRTEGESKLNSKGVIIELIEKFEELVAIKWRAKLKHLSLYKE</sequence>
<reference evidence="2" key="1">
    <citation type="journal article" date="2019" name="Sci. Rep.">
        <title>Draft genome of Tanacetum cinerariifolium, the natural source of mosquito coil.</title>
        <authorList>
            <person name="Yamashiro T."/>
            <person name="Shiraishi A."/>
            <person name="Satake H."/>
            <person name="Nakayama K."/>
        </authorList>
    </citation>
    <scope>NUCLEOTIDE SEQUENCE</scope>
</reference>
<accession>A0A6L2NIC7</accession>
<organism evidence="2">
    <name type="scientific">Tanacetum cinerariifolium</name>
    <name type="common">Dalmatian daisy</name>
    <name type="synonym">Chrysanthemum cinerariifolium</name>
    <dbReference type="NCBI Taxonomy" id="118510"/>
    <lineage>
        <taxon>Eukaryota</taxon>
        <taxon>Viridiplantae</taxon>
        <taxon>Streptophyta</taxon>
        <taxon>Embryophyta</taxon>
        <taxon>Tracheophyta</taxon>
        <taxon>Spermatophyta</taxon>
        <taxon>Magnoliopsida</taxon>
        <taxon>eudicotyledons</taxon>
        <taxon>Gunneridae</taxon>
        <taxon>Pentapetalae</taxon>
        <taxon>asterids</taxon>
        <taxon>campanulids</taxon>
        <taxon>Asterales</taxon>
        <taxon>Asteraceae</taxon>
        <taxon>Asteroideae</taxon>
        <taxon>Anthemideae</taxon>
        <taxon>Anthemidinae</taxon>
        <taxon>Tanacetum</taxon>
    </lineage>
</organism>
<gene>
    <name evidence="2" type="ORF">Tci_056222</name>
</gene>
<name>A0A6L2NIC7_TANCI</name>
<dbReference type="EMBL" id="BKCJ010008851">
    <property type="protein sequence ID" value="GEU84244.1"/>
    <property type="molecule type" value="Genomic_DNA"/>
</dbReference>